<accession>R7VGY7</accession>
<dbReference type="Proteomes" id="UP000014760">
    <property type="component" value="Unassembled WGS sequence"/>
</dbReference>
<name>R7VGY7_CAPTE</name>
<reference evidence="3" key="1">
    <citation type="submission" date="2012-12" db="EMBL/GenBank/DDBJ databases">
        <authorList>
            <person name="Hellsten U."/>
            <person name="Grimwood J."/>
            <person name="Chapman J.A."/>
            <person name="Shapiro H."/>
            <person name="Aerts A."/>
            <person name="Otillar R.P."/>
            <person name="Terry A.Y."/>
            <person name="Boore J.L."/>
            <person name="Simakov O."/>
            <person name="Marletaz F."/>
            <person name="Cho S.-J."/>
            <person name="Edsinger-Gonzales E."/>
            <person name="Havlak P."/>
            <person name="Kuo D.-H."/>
            <person name="Larsson T."/>
            <person name="Lv J."/>
            <person name="Arendt D."/>
            <person name="Savage R."/>
            <person name="Osoegawa K."/>
            <person name="de Jong P."/>
            <person name="Lindberg D.R."/>
            <person name="Seaver E.C."/>
            <person name="Weisblat D.A."/>
            <person name="Putnam N.H."/>
            <person name="Grigoriev I.V."/>
            <person name="Rokhsar D.S."/>
        </authorList>
    </citation>
    <scope>NUCLEOTIDE SEQUENCE</scope>
    <source>
        <strain evidence="3">I ESC-2004</strain>
    </source>
</reference>
<evidence type="ECO:0000313" key="1">
    <source>
        <dbReference type="EMBL" id="ELU18098.1"/>
    </source>
</evidence>
<dbReference type="HOGENOM" id="CLU_1670990_0_0_1"/>
<evidence type="ECO:0000313" key="2">
    <source>
        <dbReference type="EnsemblMetazoa" id="CapteP199687"/>
    </source>
</evidence>
<sequence>MGFYGSTQPKGQLAAYDRHGHIPVSTSCMGEAIGSVHHAVYLGNTVGVDADSLRVKRSIRNMISDDFLAVLPLKETQNGTILDRLHPQIAHTILSFSKKLIMVWIALYESLPNRRKTLNHYENFTEAYIGCYKQHVQKHCEAFSECFWLMAECTMRNS</sequence>
<reference evidence="1 3" key="2">
    <citation type="journal article" date="2013" name="Nature">
        <title>Insights into bilaterian evolution from three spiralian genomes.</title>
        <authorList>
            <person name="Simakov O."/>
            <person name="Marletaz F."/>
            <person name="Cho S.J."/>
            <person name="Edsinger-Gonzales E."/>
            <person name="Havlak P."/>
            <person name="Hellsten U."/>
            <person name="Kuo D.H."/>
            <person name="Larsson T."/>
            <person name="Lv J."/>
            <person name="Arendt D."/>
            <person name="Savage R."/>
            <person name="Osoegawa K."/>
            <person name="de Jong P."/>
            <person name="Grimwood J."/>
            <person name="Chapman J.A."/>
            <person name="Shapiro H."/>
            <person name="Aerts A."/>
            <person name="Otillar R.P."/>
            <person name="Terry A.Y."/>
            <person name="Boore J.L."/>
            <person name="Grigoriev I.V."/>
            <person name="Lindberg D.R."/>
            <person name="Seaver E.C."/>
            <person name="Weisblat D.A."/>
            <person name="Putnam N.H."/>
            <person name="Rokhsar D.S."/>
        </authorList>
    </citation>
    <scope>NUCLEOTIDE SEQUENCE</scope>
    <source>
        <strain evidence="1 3">I ESC-2004</strain>
    </source>
</reference>
<dbReference type="AlphaFoldDB" id="R7VGY7"/>
<gene>
    <name evidence="1" type="ORF">CAPTEDRAFT_199687</name>
</gene>
<proteinExistence type="predicted"/>
<keyword evidence="3" id="KW-1185">Reference proteome</keyword>
<protein>
    <submittedName>
        <fullName evidence="1 2">Uncharacterized protein</fullName>
    </submittedName>
</protein>
<organism evidence="1">
    <name type="scientific">Capitella teleta</name>
    <name type="common">Polychaete worm</name>
    <dbReference type="NCBI Taxonomy" id="283909"/>
    <lineage>
        <taxon>Eukaryota</taxon>
        <taxon>Metazoa</taxon>
        <taxon>Spiralia</taxon>
        <taxon>Lophotrochozoa</taxon>
        <taxon>Annelida</taxon>
        <taxon>Polychaeta</taxon>
        <taxon>Sedentaria</taxon>
        <taxon>Scolecida</taxon>
        <taxon>Capitellidae</taxon>
        <taxon>Capitella</taxon>
    </lineage>
</organism>
<dbReference type="EMBL" id="KB292128">
    <property type="protein sequence ID" value="ELU18098.1"/>
    <property type="molecule type" value="Genomic_DNA"/>
</dbReference>
<dbReference type="EMBL" id="AMQN01016496">
    <property type="status" value="NOT_ANNOTATED_CDS"/>
    <property type="molecule type" value="Genomic_DNA"/>
</dbReference>
<reference evidence="2" key="3">
    <citation type="submission" date="2015-06" db="UniProtKB">
        <authorList>
            <consortium name="EnsemblMetazoa"/>
        </authorList>
    </citation>
    <scope>IDENTIFICATION</scope>
</reference>
<evidence type="ECO:0000313" key="3">
    <source>
        <dbReference type="Proteomes" id="UP000014760"/>
    </source>
</evidence>
<dbReference type="EnsemblMetazoa" id="CapteT199687">
    <property type="protein sequence ID" value="CapteP199687"/>
    <property type="gene ID" value="CapteG199687"/>
</dbReference>